<organism evidence="1 2">
    <name type="scientific">Paraburkholderia phymatum (strain DSM 17167 / CIP 108236 / LMG 21445 / STM815)</name>
    <name type="common">Burkholderia phymatum</name>
    <dbReference type="NCBI Taxonomy" id="391038"/>
    <lineage>
        <taxon>Bacteria</taxon>
        <taxon>Pseudomonadati</taxon>
        <taxon>Pseudomonadota</taxon>
        <taxon>Betaproteobacteria</taxon>
        <taxon>Burkholderiales</taxon>
        <taxon>Burkholderiaceae</taxon>
        <taxon>Paraburkholderia</taxon>
    </lineage>
</organism>
<proteinExistence type="predicted"/>
<evidence type="ECO:0000313" key="2">
    <source>
        <dbReference type="Proteomes" id="UP000001192"/>
    </source>
</evidence>
<dbReference type="PANTHER" id="PTHR35370:SF1">
    <property type="entry name" value="TYPE VI SECRETION SYSTEM COMPONENT TSSF1"/>
    <property type="match status" value="1"/>
</dbReference>
<dbReference type="Proteomes" id="UP000001192">
    <property type="component" value="Plasmid pBPHY01"/>
</dbReference>
<keyword evidence="1" id="KW-0614">Plasmid</keyword>
<keyword evidence="2" id="KW-1185">Reference proteome</keyword>
<evidence type="ECO:0000313" key="1">
    <source>
        <dbReference type="EMBL" id="ACC75045.1"/>
    </source>
</evidence>
<dbReference type="PANTHER" id="PTHR35370">
    <property type="entry name" value="CYTOPLASMIC PROTEIN-RELATED-RELATED"/>
    <property type="match status" value="1"/>
</dbReference>
<name>B2JVR8_PARP8</name>
<protein>
    <submittedName>
        <fullName evidence="1">Type VI secretion protein, VC_A0110 family</fullName>
    </submittedName>
</protein>
<dbReference type="Pfam" id="PF05947">
    <property type="entry name" value="T6SS_TssF"/>
    <property type="match status" value="1"/>
</dbReference>
<dbReference type="InterPro" id="IPR010272">
    <property type="entry name" value="T6SS_TssF"/>
</dbReference>
<geneLocation type="plasmid" evidence="1 2">
    <name>pBPHY01</name>
</geneLocation>
<dbReference type="PIRSF" id="PIRSF028304">
    <property type="entry name" value="UCP028304"/>
    <property type="match status" value="1"/>
</dbReference>
<dbReference type="EMBL" id="CP001045">
    <property type="protein sequence ID" value="ACC75045.1"/>
    <property type="molecule type" value="Genomic_DNA"/>
</dbReference>
<dbReference type="HOGENOM" id="CLU_028593_2_0_4"/>
<reference evidence="2" key="1">
    <citation type="journal article" date="2014" name="Stand. Genomic Sci.">
        <title>Complete genome sequence of Burkholderia phymatum STM815(T), a broad host range and efficient nitrogen-fixing symbiont of Mimosa species.</title>
        <authorList>
            <person name="Moulin L."/>
            <person name="Klonowska A."/>
            <person name="Caroline B."/>
            <person name="Booth K."/>
            <person name="Vriezen J.A."/>
            <person name="Melkonian R."/>
            <person name="James E.K."/>
            <person name="Young J.P."/>
            <person name="Bena G."/>
            <person name="Hauser L."/>
            <person name="Land M."/>
            <person name="Kyrpides N."/>
            <person name="Bruce D."/>
            <person name="Chain P."/>
            <person name="Copeland A."/>
            <person name="Pitluck S."/>
            <person name="Woyke T."/>
            <person name="Lizotte-Waniewski M."/>
            <person name="Bristow J."/>
            <person name="Riley M."/>
        </authorList>
    </citation>
    <scope>NUCLEOTIDE SEQUENCE [LARGE SCALE GENOMIC DNA]</scope>
    <source>
        <strain evidence="2">DSM 17167 / CIP 108236 / LMG 21445 / STM815</strain>
        <plasmid evidence="2">Plasmid pBPHY01</plasmid>
    </source>
</reference>
<dbReference type="NCBIfam" id="TIGR03359">
    <property type="entry name" value="VI_chp_6"/>
    <property type="match status" value="1"/>
</dbReference>
<gene>
    <name evidence="1" type="ordered locus">Bphy_5982</name>
</gene>
<dbReference type="KEGG" id="bph:Bphy_5982"/>
<sequence>MKADMAPDDILQYYKRELSYLRLQGADFARRYPKIASRLALHGTESLDPHTERLIEATAFLAARVHRDLDQEFPQVASALLDNVCPSLVQPVPSMTVAQFDLDPTQGKVTAGFLVPRHTGLQARTETGDTCRFRSAWDAVLWPLKISHAAFGDDATLRLTLECAPGVDFSELELKQLRIHLHGDWMVTMPLYELLVSGVADVSVRPEGRPSASLLPARAWREVGYAQADDVLPRPPNAQPAYSLMQEYFAFPRKFHFFDLHHLEGRLGSGRRCEVVFHLDRSPRGLGMLRAEHFQLGCTPIVNLFSQTSEPIVIDHRHYEYRLVADHRRESMTEIHSVASVVASDPSTDRVEHVPCFSAIDHVHTDGNTVFWSARREHSLRENVHGTDTFLSFVNAANTQSDPGTPVIYANVLCTNRRLAEQVPVGARMLLEKVSQNTRVRCLYEPTAQRSPSLGSETLWRLISLLTLNYHSLVSGATGRAQLQEMLRLFASESTREQDQIRGIRSVEARSVTAHVGSDAWRGYCRGTEVAVEFDPETFVGGSPLLLGAVLARFFAMYTSVNSFVRLVVRRGDETWKQWEPMTGCQQLL</sequence>
<accession>B2JVR8</accession>
<dbReference type="AlphaFoldDB" id="B2JVR8"/>